<dbReference type="PRINTS" id="PR00411">
    <property type="entry name" value="PNDRDTASEI"/>
</dbReference>
<gene>
    <name evidence="19" type="primary">lpdA</name>
    <name evidence="19" type="ORF">MQE35_01695</name>
</gene>
<evidence type="ECO:0000313" key="20">
    <source>
        <dbReference type="Proteomes" id="UP000831290"/>
    </source>
</evidence>
<evidence type="ECO:0000256" key="1">
    <source>
        <dbReference type="ARBA" id="ARBA00004496"/>
    </source>
</evidence>
<feature type="binding site" evidence="14">
    <location>
        <position position="197"/>
    </location>
    <ligand>
        <name>NAD(+)</name>
        <dbReference type="ChEBI" id="CHEBI:57540"/>
    </ligand>
</feature>
<comment type="miscellaneous">
    <text evidence="16">The active site is a redox-active disulfide bond.</text>
</comment>
<feature type="binding site" evidence="14">
    <location>
        <begin position="174"/>
        <end position="181"/>
    </location>
    <ligand>
        <name>NAD(+)</name>
        <dbReference type="ChEBI" id="CHEBI:57540"/>
    </ligand>
</feature>
<evidence type="ECO:0000259" key="18">
    <source>
        <dbReference type="Pfam" id="PF07992"/>
    </source>
</evidence>
<keyword evidence="10" id="KW-1015">Disulfide bond</keyword>
<feature type="binding site" evidence="14">
    <location>
        <position position="304"/>
    </location>
    <ligand>
        <name>FAD</name>
        <dbReference type="ChEBI" id="CHEBI:57692"/>
    </ligand>
</feature>
<dbReference type="InterPro" id="IPR012999">
    <property type="entry name" value="Pyr_OxRdtase_I_AS"/>
</dbReference>
<proteinExistence type="inferred from homology"/>
<dbReference type="PROSITE" id="PS00076">
    <property type="entry name" value="PYRIDINE_REDOX_1"/>
    <property type="match status" value="1"/>
</dbReference>
<evidence type="ECO:0000256" key="5">
    <source>
        <dbReference type="ARBA" id="ARBA00022490"/>
    </source>
</evidence>
<dbReference type="PRINTS" id="PR00368">
    <property type="entry name" value="FADPNR"/>
</dbReference>
<feature type="domain" description="FAD/NAD(P)-binding" evidence="18">
    <location>
        <begin position="4"/>
        <end position="319"/>
    </location>
</feature>
<dbReference type="SUPFAM" id="SSF51905">
    <property type="entry name" value="FAD/NAD(P)-binding domain"/>
    <property type="match status" value="1"/>
</dbReference>
<dbReference type="InterPro" id="IPR016156">
    <property type="entry name" value="FAD/NAD-linked_Rdtase_dimer_sf"/>
</dbReference>
<evidence type="ECO:0000256" key="14">
    <source>
        <dbReference type="PIRSR" id="PIRSR000350-3"/>
    </source>
</evidence>
<evidence type="ECO:0000256" key="4">
    <source>
        <dbReference type="ARBA" id="ARBA00016961"/>
    </source>
</evidence>
<keyword evidence="20" id="KW-1185">Reference proteome</keyword>
<evidence type="ECO:0000256" key="6">
    <source>
        <dbReference type="ARBA" id="ARBA00022630"/>
    </source>
</evidence>
<keyword evidence="6 16" id="KW-0285">Flavoprotein</keyword>
<evidence type="ECO:0000256" key="9">
    <source>
        <dbReference type="ARBA" id="ARBA00023027"/>
    </source>
</evidence>
<dbReference type="KEGG" id="fbm:MQE35_01695"/>
<evidence type="ECO:0000259" key="17">
    <source>
        <dbReference type="Pfam" id="PF02852"/>
    </source>
</evidence>
<evidence type="ECO:0000256" key="11">
    <source>
        <dbReference type="ARBA" id="ARBA00023284"/>
    </source>
</evidence>
<evidence type="ECO:0000256" key="7">
    <source>
        <dbReference type="ARBA" id="ARBA00022827"/>
    </source>
</evidence>
<keyword evidence="8 16" id="KW-0560">Oxidoreductase</keyword>
<dbReference type="Gene3D" id="3.50.50.60">
    <property type="entry name" value="FAD/NAD(P)-binding domain"/>
    <property type="match status" value="2"/>
</dbReference>
<comment type="subcellular location">
    <subcellularLocation>
        <location evidence="1">Cytoplasm</location>
    </subcellularLocation>
</comment>
<organism evidence="19 20">
    <name type="scientific">Abyssalbus ytuae</name>
    <dbReference type="NCBI Taxonomy" id="2926907"/>
    <lineage>
        <taxon>Bacteria</taxon>
        <taxon>Pseudomonadati</taxon>
        <taxon>Bacteroidota</taxon>
        <taxon>Flavobacteriia</taxon>
        <taxon>Flavobacteriales</taxon>
        <taxon>Flavobacteriaceae</taxon>
        <taxon>Abyssalbus</taxon>
    </lineage>
</organism>
<dbReference type="PANTHER" id="PTHR22912">
    <property type="entry name" value="DISULFIDE OXIDOREDUCTASE"/>
    <property type="match status" value="1"/>
</dbReference>
<evidence type="ECO:0000256" key="13">
    <source>
        <dbReference type="PIRSR" id="PIRSR000350-2"/>
    </source>
</evidence>
<dbReference type="InterPro" id="IPR004099">
    <property type="entry name" value="Pyr_nucl-diS_OxRdtase_dimer"/>
</dbReference>
<evidence type="ECO:0000256" key="16">
    <source>
        <dbReference type="RuleBase" id="RU003692"/>
    </source>
</evidence>
<accession>A0A9E7D001</accession>
<dbReference type="AlphaFoldDB" id="A0A9E7D001"/>
<keyword evidence="9 14" id="KW-0520">NAD</keyword>
<dbReference type="GO" id="GO:0005737">
    <property type="term" value="C:cytoplasm"/>
    <property type="evidence" value="ECO:0007669"/>
    <property type="project" value="UniProtKB-SubCell"/>
</dbReference>
<evidence type="ECO:0000256" key="2">
    <source>
        <dbReference type="ARBA" id="ARBA00007532"/>
    </source>
</evidence>
<keyword evidence="11 16" id="KW-0676">Redox-active center</keyword>
<feature type="domain" description="Pyridine nucleotide-disulphide oxidoreductase dimerisation" evidence="17">
    <location>
        <begin position="339"/>
        <end position="447"/>
    </location>
</feature>
<name>A0A9E7D001_9FLAO</name>
<dbReference type="NCBIfam" id="TIGR01350">
    <property type="entry name" value="lipoamide_DH"/>
    <property type="match status" value="1"/>
</dbReference>
<feature type="active site" description="Proton acceptor" evidence="13">
    <location>
        <position position="437"/>
    </location>
</feature>
<keyword evidence="5" id="KW-0963">Cytoplasm</keyword>
<feature type="binding site" evidence="14">
    <location>
        <position position="113"/>
    </location>
    <ligand>
        <name>FAD</name>
        <dbReference type="ChEBI" id="CHEBI:57692"/>
    </ligand>
</feature>
<dbReference type="InterPro" id="IPR006258">
    <property type="entry name" value="Lipoamide_DH"/>
</dbReference>
<reference evidence="19" key="1">
    <citation type="submission" date="2022-03" db="EMBL/GenBank/DDBJ databases">
        <title>Description of Abyssus ytuae gen. nov., sp. nov., a novel member of the family Flavobacteriaceae isolated from the sediment of Mariana Trench.</title>
        <authorList>
            <person name="Zhang J."/>
            <person name="Xu X."/>
        </authorList>
    </citation>
    <scope>NUCLEOTIDE SEQUENCE</scope>
    <source>
        <strain evidence="19">MT3330</strain>
    </source>
</reference>
<feature type="binding site" evidence="14">
    <location>
        <position position="264"/>
    </location>
    <ligand>
        <name>NAD(+)</name>
        <dbReference type="ChEBI" id="CHEBI:57540"/>
    </ligand>
</feature>
<comment type="cofactor">
    <cofactor evidence="14 16">
        <name>FAD</name>
        <dbReference type="ChEBI" id="CHEBI:57692"/>
    </cofactor>
    <text evidence="14 16">Binds 1 FAD per subunit.</text>
</comment>
<dbReference type="Pfam" id="PF07992">
    <property type="entry name" value="Pyr_redox_2"/>
    <property type="match status" value="1"/>
</dbReference>
<dbReference type="PIRSF" id="PIRSF000350">
    <property type="entry name" value="Mercury_reductase_MerA"/>
    <property type="match status" value="1"/>
</dbReference>
<dbReference type="SUPFAM" id="SSF55424">
    <property type="entry name" value="FAD/NAD-linked reductases, dimerisation (C-terminal) domain"/>
    <property type="match status" value="1"/>
</dbReference>
<comment type="catalytic activity">
    <reaction evidence="12 16">
        <text>N(6)-[(R)-dihydrolipoyl]-L-lysyl-[protein] + NAD(+) = N(6)-[(R)-lipoyl]-L-lysyl-[protein] + NADH + H(+)</text>
        <dbReference type="Rhea" id="RHEA:15045"/>
        <dbReference type="Rhea" id="RHEA-COMP:10474"/>
        <dbReference type="Rhea" id="RHEA-COMP:10475"/>
        <dbReference type="ChEBI" id="CHEBI:15378"/>
        <dbReference type="ChEBI" id="CHEBI:57540"/>
        <dbReference type="ChEBI" id="CHEBI:57945"/>
        <dbReference type="ChEBI" id="CHEBI:83099"/>
        <dbReference type="ChEBI" id="CHEBI:83100"/>
        <dbReference type="EC" id="1.8.1.4"/>
    </reaction>
</comment>
<dbReference type="PANTHER" id="PTHR22912:SF217">
    <property type="entry name" value="DIHYDROLIPOYL DEHYDROGENASE"/>
    <property type="match status" value="1"/>
</dbReference>
<feature type="binding site" evidence="14">
    <location>
        <position position="50"/>
    </location>
    <ligand>
        <name>FAD</name>
        <dbReference type="ChEBI" id="CHEBI:57692"/>
    </ligand>
</feature>
<dbReference type="EMBL" id="CP094358">
    <property type="protein sequence ID" value="UOB18025.1"/>
    <property type="molecule type" value="Genomic_DNA"/>
</dbReference>
<dbReference type="InterPro" id="IPR050151">
    <property type="entry name" value="Class-I_Pyr_Nuc-Dis_Oxidored"/>
</dbReference>
<evidence type="ECO:0000256" key="10">
    <source>
        <dbReference type="ARBA" id="ARBA00023157"/>
    </source>
</evidence>
<dbReference type="Gene3D" id="3.30.390.30">
    <property type="match status" value="1"/>
</dbReference>
<dbReference type="FunFam" id="3.30.390.30:FF:000001">
    <property type="entry name" value="Dihydrolipoyl dehydrogenase"/>
    <property type="match status" value="1"/>
</dbReference>
<comment type="similarity">
    <text evidence="2 16">Belongs to the class-I pyridine nucleotide-disulfide oxidoreductase family.</text>
</comment>
<dbReference type="RefSeq" id="WP_255843927.1">
    <property type="nucleotide sequence ID" value="NZ_CP094358.1"/>
</dbReference>
<dbReference type="InterPro" id="IPR036188">
    <property type="entry name" value="FAD/NAD-bd_sf"/>
</dbReference>
<dbReference type="InterPro" id="IPR023753">
    <property type="entry name" value="FAD/NAD-binding_dom"/>
</dbReference>
<evidence type="ECO:0000256" key="8">
    <source>
        <dbReference type="ARBA" id="ARBA00023002"/>
    </source>
</evidence>
<dbReference type="Pfam" id="PF02852">
    <property type="entry name" value="Pyr_redox_dim"/>
    <property type="match status" value="1"/>
</dbReference>
<feature type="disulfide bond" description="Redox-active" evidence="15">
    <location>
        <begin position="41"/>
        <end position="46"/>
    </location>
</feature>
<evidence type="ECO:0000313" key="19">
    <source>
        <dbReference type="EMBL" id="UOB18025.1"/>
    </source>
</evidence>
<evidence type="ECO:0000256" key="15">
    <source>
        <dbReference type="PIRSR" id="PIRSR000350-4"/>
    </source>
</evidence>
<dbReference type="GO" id="GO:0006103">
    <property type="term" value="P:2-oxoglutarate metabolic process"/>
    <property type="evidence" value="ECO:0007669"/>
    <property type="project" value="TreeGrafter"/>
</dbReference>
<dbReference type="EC" id="1.8.1.4" evidence="3 16"/>
<protein>
    <recommendedName>
        <fullName evidence="4 16">Dihydrolipoyl dehydrogenase</fullName>
        <ecNumber evidence="3 16">1.8.1.4</ecNumber>
    </recommendedName>
</protein>
<keyword evidence="14" id="KW-0547">Nucleotide-binding</keyword>
<dbReference type="GO" id="GO:0004148">
    <property type="term" value="F:dihydrolipoyl dehydrogenase (NADH) activity"/>
    <property type="evidence" value="ECO:0007669"/>
    <property type="project" value="UniProtKB-EC"/>
</dbReference>
<evidence type="ECO:0000256" key="3">
    <source>
        <dbReference type="ARBA" id="ARBA00012608"/>
    </source>
</evidence>
<evidence type="ECO:0000256" key="12">
    <source>
        <dbReference type="ARBA" id="ARBA00049187"/>
    </source>
</evidence>
<sequence>MSKYDVIVLGSGPGGYVTAIRASQLGFKTAVVEKESLGGVCLNWGCIPTKALLKSAQVFEYLKHAGDYGFTVKDYDKDFSAVIKRSRNVAESMSKGVQFLMKKNKIDVIEGFGKLKPGKKIEVNGTEYSAEHIIIATGARSRELPSLPQDGKKVIGYREAMSLPEQPKKMIVVGSGAIGVEFAYFYNSMGTEVTVVEYLPNIVPVEDEDVSKQLGRSFKKNGIKIMTSAEVTKVDTLGDGVKATVKTKKGEEILEADVVLSAVGIKTNIENIGLEDVGIAVDRDKIIVNDFYQTNIPGYYAIGDVTPGPALAHVASAEGIICVEKISGMHVDALDYGNIPGCTYCTPEIASVGYTEKKAKEAGYDIKVGKFPFSASGKAKAGGNADGFVKVIFDAKYGEWLGCHIIGAGVTDMIAEAVVARKLETTGHEILKAVHPHPTMSEAVMEAVADAYDECIHI</sequence>
<dbReference type="InterPro" id="IPR001100">
    <property type="entry name" value="Pyr_nuc-diS_OxRdtase"/>
</dbReference>
<dbReference type="GO" id="GO:0050660">
    <property type="term" value="F:flavin adenine dinucleotide binding"/>
    <property type="evidence" value="ECO:0007669"/>
    <property type="project" value="InterPro"/>
</dbReference>
<dbReference type="Proteomes" id="UP000831290">
    <property type="component" value="Chromosome"/>
</dbReference>
<keyword evidence="7 14" id="KW-0274">FAD</keyword>